<dbReference type="PANTHER" id="PTHR37089:SF4">
    <property type="entry name" value="EXPORTED PROTEIN"/>
    <property type="match status" value="1"/>
</dbReference>
<dbReference type="PATRIC" id="fig|1166016.3.peg.1349"/>
<sequence length="182" mass="18718">MNSRRITLPILATLFTTFGLSPIASSVTITGEIPVSLTITAACAVDNGGGAGTTWGTIDFGSHSNLMTNIDSQVTNSGSSGITVSCPVGLSAALKIGQGGNPLNSLRRLTPSTGTYNVPYRLYSDSTRSTEIPLIDATGIAIPATGNPQLIPIYARIAPADQTVMSPAAGAYTDTITATIEW</sequence>
<dbReference type="AlphaFoldDB" id="A0A0H3I051"/>
<dbReference type="KEGG" id="pec:W5S_1333"/>
<reference evidence="3 6" key="1">
    <citation type="journal article" date="2012" name="J. Bacteriol.">
        <title>Genome sequence of Pectobacterium sp. strain SCC3193.</title>
        <authorList>
            <person name="Koskinen J.P."/>
            <person name="Laine P."/>
            <person name="Niemi O."/>
            <person name="Nykyri J."/>
            <person name="Harjunpaa H."/>
            <person name="Auvinen P."/>
            <person name="Paulin L."/>
            <person name="Pirhonen M."/>
            <person name="Palva T."/>
            <person name="Holm L."/>
        </authorList>
    </citation>
    <scope>NUCLEOTIDE SEQUENCE [LARGE SCALE GENOMIC DNA]</scope>
    <source>
        <strain evidence="3 6">SCC3193</strain>
    </source>
</reference>
<reference evidence="3" key="2">
    <citation type="submission" date="2012-03" db="EMBL/GenBank/DDBJ databases">
        <authorList>
            <person name="Koskinen P."/>
            <person name="Laine P."/>
            <person name="Niemi O."/>
            <person name="Nykyri J."/>
            <person name="Harjunpaa H."/>
            <person name="Auvinen P."/>
            <person name="Paulin L."/>
            <person name="Pirhonen M."/>
            <person name="Palva T."/>
            <person name="Holm L."/>
        </authorList>
    </citation>
    <scope>NUCLEOTIDE SEQUENCE</scope>
    <source>
        <strain evidence="3">SCC3193</strain>
    </source>
</reference>
<evidence type="ECO:0000313" key="5">
    <source>
        <dbReference type="EMBL" id="RKO75507.1"/>
    </source>
</evidence>
<accession>A0A0H3I051</accession>
<dbReference type="InterPro" id="IPR053167">
    <property type="entry name" value="Spore_coat_component"/>
</dbReference>
<dbReference type="GeneID" id="45850088"/>
<dbReference type="EMBL" id="WABS01000021">
    <property type="protein sequence ID" value="MBI0555190.1"/>
    <property type="molecule type" value="Genomic_DNA"/>
</dbReference>
<reference evidence="4" key="5">
    <citation type="submission" date="2024-05" db="EMBL/GenBank/DDBJ databases">
        <title>Identification of Pectobacterium versatile causing blackleg of potato from New York State with a whole genome sequencing approach.</title>
        <authorList>
            <person name="Ma X."/>
            <person name="Swingle B."/>
        </authorList>
    </citation>
    <scope>NUCLEOTIDE SEQUENCE</scope>
    <source>
        <strain evidence="4">NY1588A</strain>
    </source>
</reference>
<keyword evidence="4" id="KW-0946">Virion</keyword>
<dbReference type="InterPro" id="IPR007893">
    <property type="entry name" value="Spore_coat_U/FanG"/>
</dbReference>
<reference evidence="5 7" key="3">
    <citation type="journal article" date="2018" name="BMC Genomics">
        <title>High genomic variability in the plant pathogenic bacterium Pectobacterium parmentieri deciphered from de novo assembled complete genomes.</title>
        <authorList>
            <person name="Zoledowska S."/>
            <person name="Motyka-Pomagruk A."/>
            <person name="Sledz W."/>
            <person name="Mengoni A."/>
            <person name="Lojkowska E."/>
        </authorList>
    </citation>
    <scope>NUCLEOTIDE SEQUENCE [LARGE SCALE GENOMIC DNA]</scope>
    <source>
        <strain evidence="5 7">IFB5626</strain>
    </source>
</reference>
<gene>
    <name evidence="3" type="ordered locus">W5S_1333</name>
    <name evidence="5" type="ORF">C5E00_01215</name>
    <name evidence="4" type="ORF">F6Q06_11925</name>
</gene>
<evidence type="ECO:0000313" key="7">
    <source>
        <dbReference type="Proteomes" id="UP000269665"/>
    </source>
</evidence>
<evidence type="ECO:0000313" key="4">
    <source>
        <dbReference type="EMBL" id="MBI0555190.1"/>
    </source>
</evidence>
<dbReference type="KEGG" id="ppar:A8F97_11520"/>
<feature type="signal peptide" evidence="1">
    <location>
        <begin position="1"/>
        <end position="26"/>
    </location>
</feature>
<keyword evidence="1" id="KW-0732">Signal</keyword>
<evidence type="ECO:0000256" key="1">
    <source>
        <dbReference type="SAM" id="SignalP"/>
    </source>
</evidence>
<organism evidence="3 6">
    <name type="scientific">Pectobacterium parmentieri</name>
    <dbReference type="NCBI Taxonomy" id="1905730"/>
    <lineage>
        <taxon>Bacteria</taxon>
        <taxon>Pseudomonadati</taxon>
        <taxon>Pseudomonadota</taxon>
        <taxon>Gammaproteobacteria</taxon>
        <taxon>Enterobacterales</taxon>
        <taxon>Pectobacteriaceae</taxon>
        <taxon>Pectobacterium</taxon>
    </lineage>
</organism>
<dbReference type="eggNOG" id="COG5430">
    <property type="taxonomic scope" value="Bacteria"/>
</dbReference>
<dbReference type="PANTHER" id="PTHR37089">
    <property type="entry name" value="PROTEIN U-RELATED"/>
    <property type="match status" value="1"/>
</dbReference>
<evidence type="ECO:0000313" key="8">
    <source>
        <dbReference type="Proteomes" id="UP001194579"/>
    </source>
</evidence>
<dbReference type="OMA" id="TVWGSTT"/>
<dbReference type="Proteomes" id="UP000269665">
    <property type="component" value="Unassembled WGS sequence"/>
</dbReference>
<feature type="chain" id="PRO_5044543040" evidence="1">
    <location>
        <begin position="27"/>
        <end position="182"/>
    </location>
</feature>
<dbReference type="OrthoDB" id="6506871at2"/>
<dbReference type="STRING" id="1905730.W5S_1333"/>
<dbReference type="Pfam" id="PF05229">
    <property type="entry name" value="SCPU"/>
    <property type="match status" value="1"/>
</dbReference>
<dbReference type="SMART" id="SM00972">
    <property type="entry name" value="SCPU"/>
    <property type="match status" value="1"/>
</dbReference>
<keyword evidence="8" id="KW-1185">Reference proteome</keyword>
<dbReference type="Proteomes" id="UP001194579">
    <property type="component" value="Unassembled WGS sequence"/>
</dbReference>
<dbReference type="EMBL" id="CP003415">
    <property type="protein sequence ID" value="AFI89432.1"/>
    <property type="molecule type" value="Genomic_DNA"/>
</dbReference>
<proteinExistence type="predicted"/>
<evidence type="ECO:0000313" key="6">
    <source>
        <dbReference type="Proteomes" id="UP000008044"/>
    </source>
</evidence>
<evidence type="ECO:0000313" key="3">
    <source>
        <dbReference type="EMBL" id="AFI89432.1"/>
    </source>
</evidence>
<name>A0A0H3I051_PECPM</name>
<protein>
    <submittedName>
        <fullName evidence="5">SCPU domain-containing protein</fullName>
    </submittedName>
    <submittedName>
        <fullName evidence="3">Spore coat U domain protein</fullName>
    </submittedName>
    <submittedName>
        <fullName evidence="4">Spore coat protein U domain-containing protein</fullName>
    </submittedName>
</protein>
<dbReference type="Proteomes" id="UP000008044">
    <property type="component" value="Chromosome"/>
</dbReference>
<evidence type="ECO:0000259" key="2">
    <source>
        <dbReference type="Pfam" id="PF05229"/>
    </source>
</evidence>
<reference evidence="8" key="4">
    <citation type="submission" date="2023-07" db="EMBL/GenBank/DDBJ databases">
        <title>Identification of Pectobacterium versatile causing blackleg of potato from New York State with a whole genome sequencing approach.</title>
        <authorList>
            <person name="Ma X."/>
            <person name="Swingle B."/>
        </authorList>
    </citation>
    <scope>NUCLEOTIDE SEQUENCE [LARGE SCALE GENOMIC DNA]</scope>
    <source>
        <strain evidence="8">NY1588A</strain>
    </source>
</reference>
<feature type="domain" description="Spore coat protein U/FanG" evidence="2">
    <location>
        <begin position="30"/>
        <end position="179"/>
    </location>
</feature>
<dbReference type="EMBL" id="PSZG01000001">
    <property type="protein sequence ID" value="RKO75507.1"/>
    <property type="molecule type" value="Genomic_DNA"/>
</dbReference>
<dbReference type="RefSeq" id="WP_014699112.1">
    <property type="nucleotide sequence ID" value="NC_017845.1"/>
</dbReference>
<keyword evidence="4" id="KW-0167">Capsid protein</keyword>
<dbReference type="HOGENOM" id="CLU_103262_2_0_6"/>